<dbReference type="RefSeq" id="XP_009536779.1">
    <property type="nucleotide sequence ID" value="XM_009538484.1"/>
</dbReference>
<dbReference type="Pfam" id="PF04749">
    <property type="entry name" value="PLAC8"/>
    <property type="match status" value="1"/>
</dbReference>
<dbReference type="NCBIfam" id="TIGR01571">
    <property type="entry name" value="A_thal_Cys_rich"/>
    <property type="match status" value="1"/>
</dbReference>
<dbReference type="GeneID" id="20661325"/>
<keyword evidence="1" id="KW-1133">Transmembrane helix</keyword>
<evidence type="ECO:0000313" key="3">
    <source>
        <dbReference type="Proteomes" id="UP000002640"/>
    </source>
</evidence>
<dbReference type="InParanoid" id="G5AB68"/>
<evidence type="ECO:0008006" key="4">
    <source>
        <dbReference type="Google" id="ProtNLM"/>
    </source>
</evidence>
<dbReference type="AlphaFoldDB" id="G5AB68"/>
<name>G5AB68_PHYSP</name>
<feature type="non-terminal residue" evidence="2">
    <location>
        <position position="1"/>
    </location>
</feature>
<accession>G5AB68</accession>
<evidence type="ECO:0000313" key="2">
    <source>
        <dbReference type="EMBL" id="EGZ07213.1"/>
    </source>
</evidence>
<reference evidence="2 3" key="1">
    <citation type="journal article" date="2006" name="Science">
        <title>Phytophthora genome sequences uncover evolutionary origins and mechanisms of pathogenesis.</title>
        <authorList>
            <person name="Tyler B.M."/>
            <person name="Tripathy S."/>
            <person name="Zhang X."/>
            <person name="Dehal P."/>
            <person name="Jiang R.H."/>
            <person name="Aerts A."/>
            <person name="Arredondo F.D."/>
            <person name="Baxter L."/>
            <person name="Bensasson D."/>
            <person name="Beynon J.L."/>
            <person name="Chapman J."/>
            <person name="Damasceno C.M."/>
            <person name="Dorrance A.E."/>
            <person name="Dou D."/>
            <person name="Dickerman A.W."/>
            <person name="Dubchak I.L."/>
            <person name="Garbelotto M."/>
            <person name="Gijzen M."/>
            <person name="Gordon S.G."/>
            <person name="Govers F."/>
            <person name="Grunwald N.J."/>
            <person name="Huang W."/>
            <person name="Ivors K.L."/>
            <person name="Jones R.W."/>
            <person name="Kamoun S."/>
            <person name="Krampis K."/>
            <person name="Lamour K.H."/>
            <person name="Lee M.K."/>
            <person name="McDonald W.H."/>
            <person name="Medina M."/>
            <person name="Meijer H.J."/>
            <person name="Nordberg E.K."/>
            <person name="Maclean D.J."/>
            <person name="Ospina-Giraldo M.D."/>
            <person name="Morris P.F."/>
            <person name="Phuntumart V."/>
            <person name="Putnam N.H."/>
            <person name="Rash S."/>
            <person name="Rose J.K."/>
            <person name="Sakihama Y."/>
            <person name="Salamov A.A."/>
            <person name="Savidor A."/>
            <person name="Scheuring C.F."/>
            <person name="Smith B.M."/>
            <person name="Sobral B.W."/>
            <person name="Terry A."/>
            <person name="Torto-Alalibo T.A."/>
            <person name="Win J."/>
            <person name="Xu Z."/>
            <person name="Zhang H."/>
            <person name="Grigoriev I.V."/>
            <person name="Rokhsar D.S."/>
            <person name="Boore J.L."/>
        </authorList>
    </citation>
    <scope>NUCLEOTIDE SEQUENCE [LARGE SCALE GENOMIC DNA]</scope>
    <source>
        <strain evidence="2 3">P6497</strain>
    </source>
</reference>
<dbReference type="KEGG" id="psoj:PHYSODRAFT_529150"/>
<proteinExistence type="predicted"/>
<dbReference type="Proteomes" id="UP000002640">
    <property type="component" value="Unassembled WGS sequence"/>
</dbReference>
<gene>
    <name evidence="2" type="ORF">PHYSODRAFT_529150</name>
</gene>
<keyword evidence="3" id="KW-1185">Reference proteome</keyword>
<keyword evidence="1" id="KW-0812">Transmembrane</keyword>
<dbReference type="InterPro" id="IPR006461">
    <property type="entry name" value="PLAC_motif_containing"/>
</dbReference>
<protein>
    <recommendedName>
        <fullName evidence="4">PLAC8 family protein</fullName>
    </recommendedName>
</protein>
<dbReference type="OMA" id="CLASTCC"/>
<feature type="transmembrane region" description="Helical" evidence="1">
    <location>
        <begin position="52"/>
        <end position="74"/>
    </location>
</feature>
<dbReference type="STRING" id="1094619.G5AB68"/>
<keyword evidence="1" id="KW-0472">Membrane</keyword>
<dbReference type="EMBL" id="JH159162">
    <property type="protein sequence ID" value="EGZ07213.1"/>
    <property type="molecule type" value="Genomic_DNA"/>
</dbReference>
<evidence type="ECO:0000256" key="1">
    <source>
        <dbReference type="SAM" id="Phobius"/>
    </source>
</evidence>
<organism evidence="2 3">
    <name type="scientific">Phytophthora sojae (strain P6497)</name>
    <name type="common">Soybean stem and root rot agent</name>
    <name type="synonym">Phytophthora megasperma f. sp. glycines</name>
    <dbReference type="NCBI Taxonomy" id="1094619"/>
    <lineage>
        <taxon>Eukaryota</taxon>
        <taxon>Sar</taxon>
        <taxon>Stramenopiles</taxon>
        <taxon>Oomycota</taxon>
        <taxon>Peronosporomycetes</taxon>
        <taxon>Peronosporales</taxon>
        <taxon>Peronosporaceae</taxon>
        <taxon>Phytophthora</taxon>
    </lineage>
</organism>
<dbReference type="PANTHER" id="PTHR15907">
    <property type="entry name" value="DUF614 FAMILY PROTEIN-RELATED"/>
    <property type="match status" value="1"/>
</dbReference>
<sequence>WDVTFFGCFSSLVPNCFMSTICPCVAIAQIQARLGNCYATALYGHSSTIFDLLIIFLCGAAFFVLFYAFSLCLVRMKVRKEFEIKGSIGVDCLASTCCAPCTVAQMASQMQSYTPGSCSFQQPGVVDTLPGYPVTPAMQFI</sequence>